<keyword evidence="1" id="KW-1133">Transmembrane helix</keyword>
<evidence type="ECO:0000313" key="3">
    <source>
        <dbReference type="Proteomes" id="UP001610444"/>
    </source>
</evidence>
<keyword evidence="3" id="KW-1185">Reference proteome</keyword>
<dbReference type="RefSeq" id="XP_070900893.1">
    <property type="nucleotide sequence ID" value="XM_071039590.1"/>
</dbReference>
<evidence type="ECO:0000256" key="1">
    <source>
        <dbReference type="SAM" id="Phobius"/>
    </source>
</evidence>
<feature type="transmembrane region" description="Helical" evidence="1">
    <location>
        <begin position="12"/>
        <end position="31"/>
    </location>
</feature>
<proteinExistence type="predicted"/>
<accession>A0ABR4KQK8</accession>
<comment type="caution">
    <text evidence="2">The sequence shown here is derived from an EMBL/GenBank/DDBJ whole genome shotgun (WGS) entry which is preliminary data.</text>
</comment>
<feature type="transmembrane region" description="Helical" evidence="1">
    <location>
        <begin position="43"/>
        <end position="64"/>
    </location>
</feature>
<evidence type="ECO:0000313" key="2">
    <source>
        <dbReference type="EMBL" id="KAL2853527.1"/>
    </source>
</evidence>
<dbReference type="GeneID" id="98154754"/>
<name>A0ABR4KQK8_9EURO</name>
<keyword evidence="1" id="KW-0472">Membrane</keyword>
<gene>
    <name evidence="2" type="ORF">BJX68DRAFT_233097</name>
</gene>
<organism evidence="2 3">
    <name type="scientific">Aspergillus pseudodeflectus</name>
    <dbReference type="NCBI Taxonomy" id="176178"/>
    <lineage>
        <taxon>Eukaryota</taxon>
        <taxon>Fungi</taxon>
        <taxon>Dikarya</taxon>
        <taxon>Ascomycota</taxon>
        <taxon>Pezizomycotina</taxon>
        <taxon>Eurotiomycetes</taxon>
        <taxon>Eurotiomycetidae</taxon>
        <taxon>Eurotiales</taxon>
        <taxon>Aspergillaceae</taxon>
        <taxon>Aspergillus</taxon>
        <taxon>Aspergillus subgen. Nidulantes</taxon>
    </lineage>
</organism>
<reference evidence="2 3" key="1">
    <citation type="submission" date="2024-07" db="EMBL/GenBank/DDBJ databases">
        <title>Section-level genome sequencing and comparative genomics of Aspergillus sections Usti and Cavernicolus.</title>
        <authorList>
            <consortium name="Lawrence Berkeley National Laboratory"/>
            <person name="Nybo J.L."/>
            <person name="Vesth T.C."/>
            <person name="Theobald S."/>
            <person name="Frisvad J.C."/>
            <person name="Larsen T.O."/>
            <person name="Kjaerboelling I."/>
            <person name="Rothschild-Mancinelli K."/>
            <person name="Lyhne E.K."/>
            <person name="Kogle M.E."/>
            <person name="Barry K."/>
            <person name="Clum A."/>
            <person name="Na H."/>
            <person name="Ledsgaard L."/>
            <person name="Lin J."/>
            <person name="Lipzen A."/>
            <person name="Kuo A."/>
            <person name="Riley R."/>
            <person name="Mondo S."/>
            <person name="LaButti K."/>
            <person name="Haridas S."/>
            <person name="Pangalinan J."/>
            <person name="Salamov A.A."/>
            <person name="Simmons B.A."/>
            <person name="Magnuson J.K."/>
            <person name="Chen J."/>
            <person name="Drula E."/>
            <person name="Henrissat B."/>
            <person name="Wiebenga A."/>
            <person name="Lubbers R.J."/>
            <person name="Gomes A.C."/>
            <person name="Macurrencykelacurrency M.R."/>
            <person name="Stajich J."/>
            <person name="Grigoriev I.V."/>
            <person name="Mortensen U.H."/>
            <person name="De vries R.P."/>
            <person name="Baker S.E."/>
            <person name="Andersen M.R."/>
        </authorList>
    </citation>
    <scope>NUCLEOTIDE SEQUENCE [LARGE SCALE GENOMIC DNA]</scope>
    <source>
        <strain evidence="2 3">CBS 756.74</strain>
    </source>
</reference>
<dbReference type="EMBL" id="JBFXLR010000013">
    <property type="protein sequence ID" value="KAL2853527.1"/>
    <property type="molecule type" value="Genomic_DNA"/>
</dbReference>
<protein>
    <submittedName>
        <fullName evidence="2">Uncharacterized protein</fullName>
    </submittedName>
</protein>
<dbReference type="Proteomes" id="UP001610444">
    <property type="component" value="Unassembled WGS sequence"/>
</dbReference>
<sequence>MDLEVVVFDERMGLVAISHQTVVLVPAAAMIRKVSFIDLSFSFLFLYLSLFFLDSQLLALLLAWEVASWAAALDQPIVPVYSTGSPARWTYT</sequence>
<keyword evidence="1" id="KW-0812">Transmembrane</keyword>